<dbReference type="PANTHER" id="PTHR33871">
    <property type="entry name" value="OS05G0503100 PROTEIN-RELATED"/>
    <property type="match status" value="1"/>
</dbReference>
<gene>
    <name evidence="2" type="ORF">RJ639_027680</name>
</gene>
<evidence type="ECO:0000313" key="2">
    <source>
        <dbReference type="EMBL" id="KAK3039536.1"/>
    </source>
</evidence>
<feature type="compositionally biased region" description="Basic and acidic residues" evidence="1">
    <location>
        <begin position="174"/>
        <end position="183"/>
    </location>
</feature>
<accession>A0AA88X4T4</accession>
<sequence>MGCCLSTTPPKANHPLSIPSTHHQCHLPESGPDARDPPPPPPVLEEETVKEVLSETPMPKSPTPVVADSTKRPKVQEVKVESLAPANPTDEIVSEVSEICSFSGSFSTTTVTEVRDDDGGEVTQRVRKSPAKIPRKRPYSGEVPRSPVGKSAPSPVSARTVTGQRWNAGPASVIRRDSGEGSGRRSRSPVRRREAGPRRNVRYRSPTGGAAATGGSGGRSPARIAGDGKKVIEKANDDVKAETSESLDNPLVSLECFIFL</sequence>
<dbReference type="PANTHER" id="PTHR33871:SF16">
    <property type="entry name" value="CK25"/>
    <property type="match status" value="1"/>
</dbReference>
<keyword evidence="3" id="KW-1185">Reference proteome</keyword>
<reference evidence="2" key="1">
    <citation type="submission" date="2022-12" db="EMBL/GenBank/DDBJ databases">
        <title>Draft genome assemblies for two species of Escallonia (Escalloniales).</title>
        <authorList>
            <person name="Chanderbali A."/>
            <person name="Dervinis C."/>
            <person name="Anghel I."/>
            <person name="Soltis D."/>
            <person name="Soltis P."/>
            <person name="Zapata F."/>
        </authorList>
    </citation>
    <scope>NUCLEOTIDE SEQUENCE</scope>
    <source>
        <strain evidence="2">UCBG64.0493</strain>
        <tissue evidence="2">Leaf</tissue>
    </source>
</reference>
<evidence type="ECO:0000313" key="3">
    <source>
        <dbReference type="Proteomes" id="UP001188597"/>
    </source>
</evidence>
<dbReference type="EMBL" id="JAVXUP010000074">
    <property type="protein sequence ID" value="KAK3039536.1"/>
    <property type="molecule type" value="Genomic_DNA"/>
</dbReference>
<dbReference type="Proteomes" id="UP001188597">
    <property type="component" value="Unassembled WGS sequence"/>
</dbReference>
<name>A0AA88X4T4_9ASTE</name>
<dbReference type="AlphaFoldDB" id="A0AA88X4T4"/>
<feature type="region of interest" description="Disordered" evidence="1">
    <location>
        <begin position="1"/>
        <end position="74"/>
    </location>
</feature>
<comment type="caution">
    <text evidence="2">The sequence shown here is derived from an EMBL/GenBank/DDBJ whole genome shotgun (WGS) entry which is preliminary data.</text>
</comment>
<proteinExistence type="predicted"/>
<organism evidence="2 3">
    <name type="scientific">Escallonia herrerae</name>
    <dbReference type="NCBI Taxonomy" id="1293975"/>
    <lineage>
        <taxon>Eukaryota</taxon>
        <taxon>Viridiplantae</taxon>
        <taxon>Streptophyta</taxon>
        <taxon>Embryophyta</taxon>
        <taxon>Tracheophyta</taxon>
        <taxon>Spermatophyta</taxon>
        <taxon>Magnoliopsida</taxon>
        <taxon>eudicotyledons</taxon>
        <taxon>Gunneridae</taxon>
        <taxon>Pentapetalae</taxon>
        <taxon>asterids</taxon>
        <taxon>campanulids</taxon>
        <taxon>Escalloniales</taxon>
        <taxon>Escalloniaceae</taxon>
        <taxon>Escallonia</taxon>
    </lineage>
</organism>
<evidence type="ECO:0000256" key="1">
    <source>
        <dbReference type="SAM" id="MobiDB-lite"/>
    </source>
</evidence>
<feature type="compositionally biased region" description="Polar residues" evidence="1">
    <location>
        <begin position="1"/>
        <end position="10"/>
    </location>
</feature>
<feature type="region of interest" description="Disordered" evidence="1">
    <location>
        <begin position="111"/>
        <end position="229"/>
    </location>
</feature>
<protein>
    <submittedName>
        <fullName evidence="2">Uncharacterized protein</fullName>
    </submittedName>
</protein>
<feature type="compositionally biased region" description="Basic residues" evidence="1">
    <location>
        <begin position="125"/>
        <end position="138"/>
    </location>
</feature>